<feature type="region of interest" description="Disordered" evidence="1">
    <location>
        <begin position="1"/>
        <end position="27"/>
    </location>
</feature>
<accession>A0A0P1AQI3</accession>
<organism evidence="2 3">
    <name type="scientific">Plasmopara halstedii</name>
    <name type="common">Downy mildew of sunflower</name>
    <dbReference type="NCBI Taxonomy" id="4781"/>
    <lineage>
        <taxon>Eukaryota</taxon>
        <taxon>Sar</taxon>
        <taxon>Stramenopiles</taxon>
        <taxon>Oomycota</taxon>
        <taxon>Peronosporomycetes</taxon>
        <taxon>Peronosporales</taxon>
        <taxon>Peronosporaceae</taxon>
        <taxon>Plasmopara</taxon>
    </lineage>
</organism>
<protein>
    <submittedName>
        <fullName evidence="2">Uncharacterized conserved protein</fullName>
    </submittedName>
</protein>
<sequence>MATRPPPVQDPGITNEATTPSITKASPFASSPVAIVNQARPGFGAIGQFPGHAVRAASTQLSTPLVPQRQILTSIASISSDPSTSFSDGRRSHPPEEANEVFRQPVLEDGLMVGDVRQASVPSLQRHRNSVGPFGRLSAPSQMQPASSEVLEEEKTLFSPTFPLQQPNQQENYESLIYPDGFSAPSPPMLSRHSSFTAPQSPMHSKFSKSLLPSVQNRATLQFATYQQQSSAQSSGQAPLPIDPGLDYTDNIRSQSVRVSSSSQPTPGSVHIETQKIPRPSRYVALDLPTTTHQITPKALTANELIDQFMKMQVDERFVGNGIAAPVAKKMYLEDIPDTIEGLEAMYTQKRWKSLTKKALLMLQKPPKNLYATLEIKSWWLAGLIKEGHYDNAASVLDQVGNIDQISILDGCNQFVRIRLYLLQALLSKCQGKLANHEKQLFHLISRLKVAIQQKSTKALLNVEISTAARWLRIAQFALANHLVSQQKFTLALRICSVIDEHYVSDQEKVIILSRVGRIRLQMGDLEATQKLFDAARHLIDRLKLRSGDSPTVAAEDMAALEARLLFDDGLLFFAQNKLQEALSAFESVMYLHVKADDVEADLFLGEDIVCSAVNNYAICALYCCDVKAAVAALEQMIRSNPRRFLNGVLVFNLSSLYDLLFDNVTSKNRKEMLKKIADICFHDCCDRYLLL</sequence>
<keyword evidence="3" id="KW-1185">Reference proteome</keyword>
<dbReference type="SUPFAM" id="SSF48452">
    <property type="entry name" value="TPR-like"/>
    <property type="match status" value="1"/>
</dbReference>
<dbReference type="InterPro" id="IPR011990">
    <property type="entry name" value="TPR-like_helical_dom_sf"/>
</dbReference>
<dbReference type="AlphaFoldDB" id="A0A0P1AQI3"/>
<feature type="region of interest" description="Disordered" evidence="1">
    <location>
        <begin position="226"/>
        <end position="276"/>
    </location>
</feature>
<dbReference type="Gene3D" id="1.25.40.10">
    <property type="entry name" value="Tetratricopeptide repeat domain"/>
    <property type="match status" value="1"/>
</dbReference>
<dbReference type="OMA" id="CALYSCE"/>
<dbReference type="RefSeq" id="XP_024580097.1">
    <property type="nucleotide sequence ID" value="XM_024729751.1"/>
</dbReference>
<feature type="compositionally biased region" description="Low complexity" evidence="1">
    <location>
        <begin position="253"/>
        <end position="264"/>
    </location>
</feature>
<dbReference type="OrthoDB" id="428342at2759"/>
<feature type="region of interest" description="Disordered" evidence="1">
    <location>
        <begin position="76"/>
        <end position="96"/>
    </location>
</feature>
<proteinExistence type="predicted"/>
<dbReference type="GeneID" id="36409077"/>
<evidence type="ECO:0000256" key="1">
    <source>
        <dbReference type="SAM" id="MobiDB-lite"/>
    </source>
</evidence>
<evidence type="ECO:0000313" key="3">
    <source>
        <dbReference type="Proteomes" id="UP000054928"/>
    </source>
</evidence>
<evidence type="ECO:0000313" key="2">
    <source>
        <dbReference type="EMBL" id="CEG43728.1"/>
    </source>
</evidence>
<feature type="compositionally biased region" description="Low complexity" evidence="1">
    <location>
        <begin position="76"/>
        <end position="87"/>
    </location>
</feature>
<feature type="compositionally biased region" description="Low complexity" evidence="1">
    <location>
        <begin position="227"/>
        <end position="238"/>
    </location>
</feature>
<dbReference type="PANTHER" id="PTHR21581:SF6">
    <property type="entry name" value="TRAFFICKING PROTEIN PARTICLE COMPLEX SUBUNIT 12"/>
    <property type="match status" value="1"/>
</dbReference>
<reference evidence="3" key="1">
    <citation type="submission" date="2014-09" db="EMBL/GenBank/DDBJ databases">
        <authorList>
            <person name="Sharma Rahul"/>
            <person name="Thines Marco"/>
        </authorList>
    </citation>
    <scope>NUCLEOTIDE SEQUENCE [LARGE SCALE GENOMIC DNA]</scope>
</reference>
<feature type="region of interest" description="Disordered" evidence="1">
    <location>
        <begin position="187"/>
        <end position="207"/>
    </location>
</feature>
<dbReference type="PANTHER" id="PTHR21581">
    <property type="entry name" value="D-ALANYL-D-ALANINE CARBOXYPEPTIDASE"/>
    <property type="match status" value="1"/>
</dbReference>
<dbReference type="Proteomes" id="UP000054928">
    <property type="component" value="Unassembled WGS sequence"/>
</dbReference>
<dbReference type="STRING" id="4781.A0A0P1AQI3"/>
<name>A0A0P1AQI3_PLAHL</name>
<dbReference type="EMBL" id="CCYD01000810">
    <property type="protein sequence ID" value="CEG43728.1"/>
    <property type="molecule type" value="Genomic_DNA"/>
</dbReference>
<feature type="compositionally biased region" description="Polar residues" evidence="1">
    <location>
        <begin position="192"/>
        <end position="203"/>
    </location>
</feature>
<feature type="compositionally biased region" description="Polar residues" evidence="1">
    <location>
        <begin position="15"/>
        <end position="24"/>
    </location>
</feature>